<organism evidence="1 2">
    <name type="scientific">Aminobacter aminovorans</name>
    <name type="common">Chelatobacter heintzii</name>
    <dbReference type="NCBI Taxonomy" id="83263"/>
    <lineage>
        <taxon>Bacteria</taxon>
        <taxon>Pseudomonadati</taxon>
        <taxon>Pseudomonadota</taxon>
        <taxon>Alphaproteobacteria</taxon>
        <taxon>Hyphomicrobiales</taxon>
        <taxon>Phyllobacteriaceae</taxon>
        <taxon>Aminobacter</taxon>
    </lineage>
</organism>
<gene>
    <name evidence="1" type="ORF">FHS67_001178</name>
</gene>
<dbReference type="Proteomes" id="UP000577697">
    <property type="component" value="Unassembled WGS sequence"/>
</dbReference>
<sequence length="61" mass="6932">MPSLHKLIVLKRIFAELLGACMRERYHPERHYMRGPGPATLSKAMSADMRLRGGPRQAEQA</sequence>
<reference evidence="1 2" key="1">
    <citation type="submission" date="2020-08" db="EMBL/GenBank/DDBJ databases">
        <title>Genomic Encyclopedia of Type Strains, Phase IV (KMG-IV): sequencing the most valuable type-strain genomes for metagenomic binning, comparative biology and taxonomic classification.</title>
        <authorList>
            <person name="Goeker M."/>
        </authorList>
    </citation>
    <scope>NUCLEOTIDE SEQUENCE [LARGE SCALE GENOMIC DNA]</scope>
    <source>
        <strain evidence="1 2">DSM 10368</strain>
    </source>
</reference>
<keyword evidence="2" id="KW-1185">Reference proteome</keyword>
<protein>
    <submittedName>
        <fullName evidence="1">Uncharacterized protein</fullName>
    </submittedName>
</protein>
<proteinExistence type="predicted"/>
<dbReference type="EMBL" id="JACICB010000003">
    <property type="protein sequence ID" value="MBB3704875.1"/>
    <property type="molecule type" value="Genomic_DNA"/>
</dbReference>
<name>A0ABR6H2Y3_AMIAI</name>
<accession>A0ABR6H2Y3</accession>
<dbReference type="RefSeq" id="WP_067963113.1">
    <property type="nucleotide sequence ID" value="NZ_JACICB010000003.1"/>
</dbReference>
<comment type="caution">
    <text evidence="1">The sequence shown here is derived from an EMBL/GenBank/DDBJ whole genome shotgun (WGS) entry which is preliminary data.</text>
</comment>
<evidence type="ECO:0000313" key="1">
    <source>
        <dbReference type="EMBL" id="MBB3704875.1"/>
    </source>
</evidence>
<evidence type="ECO:0000313" key="2">
    <source>
        <dbReference type="Proteomes" id="UP000577697"/>
    </source>
</evidence>